<keyword evidence="2" id="KW-1185">Reference proteome</keyword>
<gene>
    <name evidence="1" type="ORF">E4U09_004602</name>
</gene>
<accession>A0A9P7U195</accession>
<protein>
    <submittedName>
        <fullName evidence="1">Uncharacterized protein</fullName>
    </submittedName>
</protein>
<dbReference type="AlphaFoldDB" id="A0A9P7U195"/>
<name>A0A9P7U195_9HYPO</name>
<evidence type="ECO:0000313" key="2">
    <source>
        <dbReference type="Proteomes" id="UP000707071"/>
    </source>
</evidence>
<reference evidence="1 2" key="1">
    <citation type="journal article" date="2020" name="bioRxiv">
        <title>Whole genome comparisons of ergot fungi reveals the divergence and evolution of species within the genus Claviceps are the result of varying mechanisms driving genome evolution and host range expansion.</title>
        <authorList>
            <person name="Wyka S.A."/>
            <person name="Mondo S.J."/>
            <person name="Liu M."/>
            <person name="Dettman J."/>
            <person name="Nalam V."/>
            <person name="Broders K.D."/>
        </authorList>
    </citation>
    <scope>NUCLEOTIDE SEQUENCE [LARGE SCALE GENOMIC DNA]</scope>
    <source>
        <strain evidence="1 2">Clav52</strain>
    </source>
</reference>
<evidence type="ECO:0000313" key="1">
    <source>
        <dbReference type="EMBL" id="KAG6290100.1"/>
    </source>
</evidence>
<organism evidence="1 2">
    <name type="scientific">Claviceps aff. purpurea</name>
    <dbReference type="NCBI Taxonomy" id="1967640"/>
    <lineage>
        <taxon>Eukaryota</taxon>
        <taxon>Fungi</taxon>
        <taxon>Dikarya</taxon>
        <taxon>Ascomycota</taxon>
        <taxon>Pezizomycotina</taxon>
        <taxon>Sordariomycetes</taxon>
        <taxon>Hypocreomycetidae</taxon>
        <taxon>Hypocreales</taxon>
        <taxon>Clavicipitaceae</taxon>
        <taxon>Claviceps</taxon>
    </lineage>
</organism>
<dbReference type="Proteomes" id="UP000707071">
    <property type="component" value="Unassembled WGS sequence"/>
</dbReference>
<dbReference type="EMBL" id="SRRH01000374">
    <property type="protein sequence ID" value="KAG6290100.1"/>
    <property type="molecule type" value="Genomic_DNA"/>
</dbReference>
<comment type="caution">
    <text evidence="1">The sequence shown here is derived from an EMBL/GenBank/DDBJ whole genome shotgun (WGS) entry which is preliminary data.</text>
</comment>
<sequence>MAPDVASFLHAVTSFQRDIAMPIQLLDERIQAYKIIFQRKIFLYLPTEDGQQERVERTTVVCYKLPTKQMPKICIGRNLGRTGASASRRTIELASRLQKISP</sequence>
<proteinExistence type="predicted"/>